<organism evidence="6 7">
    <name type="scientific">Peronospora destructor</name>
    <dbReference type="NCBI Taxonomy" id="86335"/>
    <lineage>
        <taxon>Eukaryota</taxon>
        <taxon>Sar</taxon>
        <taxon>Stramenopiles</taxon>
        <taxon>Oomycota</taxon>
        <taxon>Peronosporomycetes</taxon>
        <taxon>Peronosporales</taxon>
        <taxon>Peronosporaceae</taxon>
        <taxon>Peronospora</taxon>
    </lineage>
</organism>
<evidence type="ECO:0000259" key="5">
    <source>
        <dbReference type="PROSITE" id="PS50172"/>
    </source>
</evidence>
<evidence type="ECO:0000256" key="3">
    <source>
        <dbReference type="ARBA" id="ARBA00023242"/>
    </source>
</evidence>
<comment type="caution">
    <text evidence="6">The sequence shown here is derived from an EMBL/GenBank/DDBJ whole genome shotgun (WGS) entry which is preliminary data.</text>
</comment>
<comment type="subcellular location">
    <subcellularLocation>
        <location evidence="1">Nucleus</location>
    </subcellularLocation>
</comment>
<dbReference type="InterPro" id="IPR051579">
    <property type="entry name" value="DDR_Transcriptional_Reg"/>
</dbReference>
<feature type="compositionally biased region" description="Polar residues" evidence="4">
    <location>
        <begin position="48"/>
        <end position="61"/>
    </location>
</feature>
<keyword evidence="2" id="KW-0227">DNA damage</keyword>
<accession>A0AAV0VDA7</accession>
<proteinExistence type="predicted"/>
<dbReference type="GO" id="GO:0005634">
    <property type="term" value="C:nucleus"/>
    <property type="evidence" value="ECO:0007669"/>
    <property type="project" value="UniProtKB-SubCell"/>
</dbReference>
<dbReference type="PANTHER" id="PTHR23196">
    <property type="entry name" value="PAX TRANSCRIPTION ACTIVATION DOMAIN INTERACTING PROTEIN"/>
    <property type="match status" value="1"/>
</dbReference>
<keyword evidence="3" id="KW-0539">Nucleus</keyword>
<evidence type="ECO:0000256" key="1">
    <source>
        <dbReference type="ARBA" id="ARBA00004123"/>
    </source>
</evidence>
<dbReference type="Pfam" id="PF16770">
    <property type="entry name" value="RTT107_BRCT_5"/>
    <property type="match status" value="1"/>
</dbReference>
<dbReference type="PANTHER" id="PTHR23196:SF1">
    <property type="entry name" value="PAX-INTERACTING PROTEIN 1"/>
    <property type="match status" value="1"/>
</dbReference>
<reference evidence="6" key="1">
    <citation type="submission" date="2022-12" db="EMBL/GenBank/DDBJ databases">
        <authorList>
            <person name="Webb A."/>
        </authorList>
    </citation>
    <scope>NUCLEOTIDE SEQUENCE</scope>
    <source>
        <strain evidence="6">Pd1</strain>
    </source>
</reference>
<dbReference type="Gene3D" id="3.40.50.10190">
    <property type="entry name" value="BRCT domain"/>
    <property type="match status" value="1"/>
</dbReference>
<dbReference type="PROSITE" id="PS50172">
    <property type="entry name" value="BRCT"/>
    <property type="match status" value="1"/>
</dbReference>
<sequence>MEVSDNSEASIALVNEKERSMSGSIAAGYCDSKPDDDTDEECDGSDRGSMTISVKENQTAAPQAKKARSSFDKSKQSLAVACTEENDILAAITLAAVKTPKRKWLGRKSNETTVVLIQASPSIPTDKSTSDIDTTQLSANEENVENEPKLKEVRIILTGIELTASIRKKIELIAGAVYEDNIKQATHIVAPKSQLKRTVKLLCGISRCAHVLDVRWLEESARVGAPIYERAYCLKDANAEAKWQFDLRKTMYDFTLE</sequence>
<protein>
    <recommendedName>
        <fullName evidence="5">BRCT domain-containing protein</fullName>
    </recommendedName>
</protein>
<feature type="compositionally biased region" description="Acidic residues" evidence="4">
    <location>
        <begin position="34"/>
        <end position="43"/>
    </location>
</feature>
<gene>
    <name evidence="6" type="ORF">PDE001_LOCUS12091</name>
</gene>
<evidence type="ECO:0000313" key="6">
    <source>
        <dbReference type="EMBL" id="CAI5747164.1"/>
    </source>
</evidence>
<feature type="domain" description="BRCT" evidence="5">
    <location>
        <begin position="145"/>
        <end position="234"/>
    </location>
</feature>
<feature type="region of interest" description="Disordered" evidence="4">
    <location>
        <begin position="1"/>
        <end position="70"/>
    </location>
</feature>
<dbReference type="InterPro" id="IPR036420">
    <property type="entry name" value="BRCT_dom_sf"/>
</dbReference>
<keyword evidence="7" id="KW-1185">Reference proteome</keyword>
<evidence type="ECO:0000313" key="7">
    <source>
        <dbReference type="Proteomes" id="UP001162029"/>
    </source>
</evidence>
<dbReference type="Proteomes" id="UP001162029">
    <property type="component" value="Unassembled WGS sequence"/>
</dbReference>
<dbReference type="EMBL" id="CANTFM010002682">
    <property type="protein sequence ID" value="CAI5747164.1"/>
    <property type="molecule type" value="Genomic_DNA"/>
</dbReference>
<evidence type="ECO:0000256" key="4">
    <source>
        <dbReference type="SAM" id="MobiDB-lite"/>
    </source>
</evidence>
<dbReference type="InterPro" id="IPR001357">
    <property type="entry name" value="BRCT_dom"/>
</dbReference>
<dbReference type="GO" id="GO:0006974">
    <property type="term" value="P:DNA damage response"/>
    <property type="evidence" value="ECO:0007669"/>
    <property type="project" value="UniProtKB-KW"/>
</dbReference>
<dbReference type="AlphaFoldDB" id="A0AAV0VDA7"/>
<name>A0AAV0VDA7_9STRA</name>
<evidence type="ECO:0000256" key="2">
    <source>
        <dbReference type="ARBA" id="ARBA00022763"/>
    </source>
</evidence>
<dbReference type="SUPFAM" id="SSF52113">
    <property type="entry name" value="BRCT domain"/>
    <property type="match status" value="1"/>
</dbReference>